<accession>A0A4P0XIJ7</accession>
<evidence type="ECO:0000256" key="4">
    <source>
        <dbReference type="ARBA" id="ARBA00042864"/>
    </source>
</evidence>
<dbReference type="EMBL" id="CABDVL010000003">
    <property type="protein sequence ID" value="VTM49260.1"/>
    <property type="molecule type" value="Genomic_DNA"/>
</dbReference>
<dbReference type="SUPFAM" id="SSF51246">
    <property type="entry name" value="Rudiment single hybrid motif"/>
    <property type="match status" value="1"/>
</dbReference>
<comment type="similarity">
    <text evidence="2">Belongs to the GARS family.</text>
</comment>
<evidence type="ECO:0000256" key="1">
    <source>
        <dbReference type="ARBA" id="ARBA00001936"/>
    </source>
</evidence>
<evidence type="ECO:0000256" key="2">
    <source>
        <dbReference type="ARBA" id="ARBA00038345"/>
    </source>
</evidence>
<evidence type="ECO:0000256" key="3">
    <source>
        <dbReference type="ARBA" id="ARBA00042242"/>
    </source>
</evidence>
<comment type="cofactor">
    <cofactor evidence="1">
        <name>Mn(2+)</name>
        <dbReference type="ChEBI" id="CHEBI:29035"/>
    </cofactor>
</comment>
<dbReference type="PANTHER" id="PTHR43472">
    <property type="entry name" value="PHOSPHORIBOSYLAMINE--GLYCINE LIGASE"/>
    <property type="match status" value="1"/>
</dbReference>
<dbReference type="Proteomes" id="UP000507695">
    <property type="component" value="Unassembled WGS sequence"/>
</dbReference>
<dbReference type="PANTHER" id="PTHR43472:SF1">
    <property type="entry name" value="PHOSPHORIBOSYLAMINE--GLYCINE LIGASE, CHLOROPLASTIC"/>
    <property type="match status" value="1"/>
</dbReference>
<keyword evidence="6" id="KW-0436">Ligase</keyword>
<dbReference type="SMART" id="SM01210">
    <property type="entry name" value="GARS_C"/>
    <property type="match status" value="1"/>
</dbReference>
<sequence>MPRRLRGKLDGKTSDGMTARRWAWWLPPAGYPGSYNTGDEIYGLPQQEVADGKSSTPAPNWSDDQRVVTNGGRVLCVTALGDSVAQAQQRAYQLLTDIRWDGSFSRSDIGWRAIEREKANG</sequence>
<dbReference type="GO" id="GO:0009113">
    <property type="term" value="P:purine nucleobase biosynthetic process"/>
    <property type="evidence" value="ECO:0007669"/>
    <property type="project" value="InterPro"/>
</dbReference>
<proteinExistence type="inferred from homology"/>
<gene>
    <name evidence="6" type="primary">purD_1</name>
    <name evidence="6" type="ORF">NCTC9183_00788</name>
</gene>
<dbReference type="Gene3D" id="3.90.600.10">
    <property type="entry name" value="Phosphoribosylglycinamide synthetase, C-terminal domain"/>
    <property type="match status" value="1"/>
</dbReference>
<evidence type="ECO:0000313" key="6">
    <source>
        <dbReference type="EMBL" id="VTM49260.1"/>
    </source>
</evidence>
<dbReference type="InterPro" id="IPR020560">
    <property type="entry name" value="PRibGlycinamide_synth_C-dom"/>
</dbReference>
<dbReference type="InterPro" id="IPR011054">
    <property type="entry name" value="Rudment_hybrid_motif"/>
</dbReference>
<dbReference type="GO" id="GO:0004637">
    <property type="term" value="F:phosphoribosylamine-glycine ligase activity"/>
    <property type="evidence" value="ECO:0007669"/>
    <property type="project" value="InterPro"/>
</dbReference>
<organism evidence="6">
    <name type="scientific">Klebsiella pneumoniae</name>
    <dbReference type="NCBI Taxonomy" id="573"/>
    <lineage>
        <taxon>Bacteria</taxon>
        <taxon>Pseudomonadati</taxon>
        <taxon>Pseudomonadota</taxon>
        <taxon>Gammaproteobacteria</taxon>
        <taxon>Enterobacterales</taxon>
        <taxon>Enterobacteriaceae</taxon>
        <taxon>Klebsiella/Raoultella group</taxon>
        <taxon>Klebsiella</taxon>
        <taxon>Klebsiella pneumoniae complex</taxon>
    </lineage>
</organism>
<dbReference type="InterPro" id="IPR000115">
    <property type="entry name" value="PRibGlycinamide_synth"/>
</dbReference>
<dbReference type="Pfam" id="PF02843">
    <property type="entry name" value="GARS_C"/>
    <property type="match status" value="1"/>
</dbReference>
<evidence type="ECO:0000259" key="5">
    <source>
        <dbReference type="SMART" id="SM01210"/>
    </source>
</evidence>
<reference evidence="6" key="1">
    <citation type="submission" date="2019-04" db="EMBL/GenBank/DDBJ databases">
        <authorList>
            <consortium name="Pathogen Informatics"/>
        </authorList>
    </citation>
    <scope>NUCLEOTIDE SEQUENCE</scope>
    <source>
        <strain evidence="6">NCTC9183</strain>
    </source>
</reference>
<dbReference type="AlphaFoldDB" id="A0A4P0XIJ7"/>
<dbReference type="InterPro" id="IPR037123">
    <property type="entry name" value="PRibGlycinamide_synth_C_sf"/>
</dbReference>
<protein>
    <recommendedName>
        <fullName evidence="3">Glycinamide ribonucleotide synthetase</fullName>
    </recommendedName>
    <alternativeName>
        <fullName evidence="4">Phosphoribosylglycinamide synthetase</fullName>
    </alternativeName>
</protein>
<feature type="domain" description="Phosphoribosylglycinamide synthetase C-domain" evidence="5">
    <location>
        <begin position="26"/>
        <end position="114"/>
    </location>
</feature>
<name>A0A4P0XIJ7_KLEPN</name>